<name>A0A239TLI1_9STAP</name>
<keyword evidence="2" id="KW-1185">Reference proteome</keyword>
<gene>
    <name evidence="1" type="ORF">SPI02_14490</name>
</gene>
<evidence type="ECO:0000313" key="2">
    <source>
        <dbReference type="Proteomes" id="UP000321736"/>
    </source>
</evidence>
<evidence type="ECO:0000313" key="1">
    <source>
        <dbReference type="EMBL" id="GEP84864.1"/>
    </source>
</evidence>
<sequence length="73" mass="8481">MIIFMEIMLLTVIALVMEHRMTRRGNMTKAQWFTRMLKIGVAVVLITIAISFFQNLDVVMAGFKEGYTSYLEF</sequence>
<dbReference type="EMBL" id="BKAR01000016">
    <property type="protein sequence ID" value="GEP84864.1"/>
    <property type="molecule type" value="Genomic_DNA"/>
</dbReference>
<organism evidence="1 2">
    <name type="scientific">Staphylococcus piscifermentans</name>
    <dbReference type="NCBI Taxonomy" id="70258"/>
    <lineage>
        <taxon>Bacteria</taxon>
        <taxon>Bacillati</taxon>
        <taxon>Bacillota</taxon>
        <taxon>Bacilli</taxon>
        <taxon>Bacillales</taxon>
        <taxon>Staphylococcaceae</taxon>
        <taxon>Staphylococcus</taxon>
    </lineage>
</organism>
<dbReference type="RefSeq" id="WP_095103370.1">
    <property type="nucleotide sequence ID" value="NZ_BKAR01000016.1"/>
</dbReference>
<reference evidence="1 2" key="1">
    <citation type="submission" date="2019-07" db="EMBL/GenBank/DDBJ databases">
        <title>Whole genome shotgun sequence of Staphylococcus piscifermentans NBRC 109625.</title>
        <authorList>
            <person name="Hosoyama A."/>
            <person name="Uohara A."/>
            <person name="Ohji S."/>
            <person name="Ichikawa N."/>
        </authorList>
    </citation>
    <scope>NUCLEOTIDE SEQUENCE [LARGE SCALE GENOMIC DNA]</scope>
    <source>
        <strain evidence="1 2">NBRC 109625</strain>
    </source>
</reference>
<proteinExistence type="predicted"/>
<accession>A0A239TLI1</accession>
<dbReference type="AlphaFoldDB" id="A0A239TLI1"/>
<dbReference type="Proteomes" id="UP000321736">
    <property type="component" value="Unassembled WGS sequence"/>
</dbReference>
<protein>
    <submittedName>
        <fullName evidence="1">Uncharacterized protein</fullName>
    </submittedName>
</protein>
<dbReference type="OrthoDB" id="9941613at2"/>
<comment type="caution">
    <text evidence="1">The sequence shown here is derived from an EMBL/GenBank/DDBJ whole genome shotgun (WGS) entry which is preliminary data.</text>
</comment>